<dbReference type="Proteomes" id="UP000001070">
    <property type="component" value="Unassembled WGS sequence"/>
</dbReference>
<gene>
    <name evidence="1" type="primary">Dgri\GH23736</name>
    <name evidence="1" type="ORF">Dgri_GH23736</name>
</gene>
<dbReference type="EMBL" id="CH916440">
    <property type="protein sequence ID" value="EDW05101.1"/>
    <property type="molecule type" value="Genomic_DNA"/>
</dbReference>
<reference evidence="1 2" key="1">
    <citation type="journal article" date="2007" name="Nature">
        <title>Evolution of genes and genomes on the Drosophila phylogeny.</title>
        <authorList>
            <consortium name="Drosophila 12 Genomes Consortium"/>
            <person name="Clark A.G."/>
            <person name="Eisen M.B."/>
            <person name="Smith D.R."/>
            <person name="Bergman C.M."/>
            <person name="Oliver B."/>
            <person name="Markow T.A."/>
            <person name="Kaufman T.C."/>
            <person name="Kellis M."/>
            <person name="Gelbart W."/>
            <person name="Iyer V.N."/>
            <person name="Pollard D.A."/>
            <person name="Sackton T.B."/>
            <person name="Larracuente A.M."/>
            <person name="Singh N.D."/>
            <person name="Abad J.P."/>
            <person name="Abt D.N."/>
            <person name="Adryan B."/>
            <person name="Aguade M."/>
            <person name="Akashi H."/>
            <person name="Anderson W.W."/>
            <person name="Aquadro C.F."/>
            <person name="Ardell D.H."/>
            <person name="Arguello R."/>
            <person name="Artieri C.G."/>
            <person name="Barbash D.A."/>
            <person name="Barker D."/>
            <person name="Barsanti P."/>
            <person name="Batterham P."/>
            <person name="Batzoglou S."/>
            <person name="Begun D."/>
            <person name="Bhutkar A."/>
            <person name="Blanco E."/>
            <person name="Bosak S.A."/>
            <person name="Bradley R.K."/>
            <person name="Brand A.D."/>
            <person name="Brent M.R."/>
            <person name="Brooks A.N."/>
            <person name="Brown R.H."/>
            <person name="Butlin R.K."/>
            <person name="Caggese C."/>
            <person name="Calvi B.R."/>
            <person name="Bernardo de Carvalho A."/>
            <person name="Caspi A."/>
            <person name="Castrezana S."/>
            <person name="Celniker S.E."/>
            <person name="Chang J.L."/>
            <person name="Chapple C."/>
            <person name="Chatterji S."/>
            <person name="Chinwalla A."/>
            <person name="Civetta A."/>
            <person name="Clifton S.W."/>
            <person name="Comeron J.M."/>
            <person name="Costello J.C."/>
            <person name="Coyne J.A."/>
            <person name="Daub J."/>
            <person name="David R.G."/>
            <person name="Delcher A.L."/>
            <person name="Delehaunty K."/>
            <person name="Do C.B."/>
            <person name="Ebling H."/>
            <person name="Edwards K."/>
            <person name="Eickbush T."/>
            <person name="Evans J.D."/>
            <person name="Filipski A."/>
            <person name="Findeiss S."/>
            <person name="Freyhult E."/>
            <person name="Fulton L."/>
            <person name="Fulton R."/>
            <person name="Garcia A.C."/>
            <person name="Gardiner A."/>
            <person name="Garfield D.A."/>
            <person name="Garvin B.E."/>
            <person name="Gibson G."/>
            <person name="Gilbert D."/>
            <person name="Gnerre S."/>
            <person name="Godfrey J."/>
            <person name="Good R."/>
            <person name="Gotea V."/>
            <person name="Gravely B."/>
            <person name="Greenberg A.J."/>
            <person name="Griffiths-Jones S."/>
            <person name="Gross S."/>
            <person name="Guigo R."/>
            <person name="Gustafson E.A."/>
            <person name="Haerty W."/>
            <person name="Hahn M.W."/>
            <person name="Halligan D.L."/>
            <person name="Halpern A.L."/>
            <person name="Halter G.M."/>
            <person name="Han M.V."/>
            <person name="Heger A."/>
            <person name="Hillier L."/>
            <person name="Hinrichs A.S."/>
            <person name="Holmes I."/>
            <person name="Hoskins R.A."/>
            <person name="Hubisz M.J."/>
            <person name="Hultmark D."/>
            <person name="Huntley M.A."/>
            <person name="Jaffe D.B."/>
            <person name="Jagadeeshan S."/>
            <person name="Jeck W.R."/>
            <person name="Johnson J."/>
            <person name="Jones C.D."/>
            <person name="Jordan W.C."/>
            <person name="Karpen G.H."/>
            <person name="Kataoka E."/>
            <person name="Keightley P.D."/>
            <person name="Kheradpour P."/>
            <person name="Kirkness E.F."/>
            <person name="Koerich L.B."/>
            <person name="Kristiansen K."/>
            <person name="Kudrna D."/>
            <person name="Kulathinal R.J."/>
            <person name="Kumar S."/>
            <person name="Kwok R."/>
            <person name="Lander E."/>
            <person name="Langley C.H."/>
            <person name="Lapoint R."/>
            <person name="Lazzaro B.P."/>
            <person name="Lee S.J."/>
            <person name="Levesque L."/>
            <person name="Li R."/>
            <person name="Lin C.F."/>
            <person name="Lin M.F."/>
            <person name="Lindblad-Toh K."/>
            <person name="Llopart A."/>
            <person name="Long M."/>
            <person name="Low L."/>
            <person name="Lozovsky E."/>
            <person name="Lu J."/>
            <person name="Luo M."/>
            <person name="Machado C.A."/>
            <person name="Makalowski W."/>
            <person name="Marzo M."/>
            <person name="Matsuda M."/>
            <person name="Matzkin L."/>
            <person name="McAllister B."/>
            <person name="McBride C.S."/>
            <person name="McKernan B."/>
            <person name="McKernan K."/>
            <person name="Mendez-Lago M."/>
            <person name="Minx P."/>
            <person name="Mollenhauer M.U."/>
            <person name="Montooth K."/>
            <person name="Mount S.M."/>
            <person name="Mu X."/>
            <person name="Myers E."/>
            <person name="Negre B."/>
            <person name="Newfeld S."/>
            <person name="Nielsen R."/>
            <person name="Noor M.A."/>
            <person name="O'Grady P."/>
            <person name="Pachter L."/>
            <person name="Papaceit M."/>
            <person name="Parisi M.J."/>
            <person name="Parisi M."/>
            <person name="Parts L."/>
            <person name="Pedersen J.S."/>
            <person name="Pesole G."/>
            <person name="Phillippy A.M."/>
            <person name="Ponting C.P."/>
            <person name="Pop M."/>
            <person name="Porcelli D."/>
            <person name="Powell J.R."/>
            <person name="Prohaska S."/>
            <person name="Pruitt K."/>
            <person name="Puig M."/>
            <person name="Quesneville H."/>
            <person name="Ram K.R."/>
            <person name="Rand D."/>
            <person name="Rasmussen M.D."/>
            <person name="Reed L.K."/>
            <person name="Reenan R."/>
            <person name="Reily A."/>
            <person name="Remington K.A."/>
            <person name="Rieger T.T."/>
            <person name="Ritchie M.G."/>
            <person name="Robin C."/>
            <person name="Rogers Y.H."/>
            <person name="Rohde C."/>
            <person name="Rozas J."/>
            <person name="Rubenfield M.J."/>
            <person name="Ruiz A."/>
            <person name="Russo S."/>
            <person name="Salzberg S.L."/>
            <person name="Sanchez-Gracia A."/>
            <person name="Saranga D.J."/>
            <person name="Sato H."/>
            <person name="Schaeffer S.W."/>
            <person name="Schatz M.C."/>
            <person name="Schlenke T."/>
            <person name="Schwartz R."/>
            <person name="Segarra C."/>
            <person name="Singh R.S."/>
            <person name="Sirot L."/>
            <person name="Sirota M."/>
            <person name="Sisneros N.B."/>
            <person name="Smith C.D."/>
            <person name="Smith T.F."/>
            <person name="Spieth J."/>
            <person name="Stage D.E."/>
            <person name="Stark A."/>
            <person name="Stephan W."/>
            <person name="Strausberg R.L."/>
            <person name="Strempel S."/>
            <person name="Sturgill D."/>
            <person name="Sutton G."/>
            <person name="Sutton G.G."/>
            <person name="Tao W."/>
            <person name="Teichmann S."/>
            <person name="Tobari Y.N."/>
            <person name="Tomimura Y."/>
            <person name="Tsolas J.M."/>
            <person name="Valente V.L."/>
            <person name="Venter E."/>
            <person name="Venter J.C."/>
            <person name="Vicario S."/>
            <person name="Vieira F.G."/>
            <person name="Vilella A.J."/>
            <person name="Villasante A."/>
            <person name="Walenz B."/>
            <person name="Wang J."/>
            <person name="Wasserman M."/>
            <person name="Watts T."/>
            <person name="Wilson D."/>
            <person name="Wilson R.K."/>
            <person name="Wing R.A."/>
            <person name="Wolfner M.F."/>
            <person name="Wong A."/>
            <person name="Wong G.K."/>
            <person name="Wu C.I."/>
            <person name="Wu G."/>
            <person name="Yamamoto D."/>
            <person name="Yang H.P."/>
            <person name="Yang S.P."/>
            <person name="Yorke J.A."/>
            <person name="Yoshida K."/>
            <person name="Zdobnov E."/>
            <person name="Zhang P."/>
            <person name="Zhang Y."/>
            <person name="Zimin A.V."/>
            <person name="Baldwin J."/>
            <person name="Abdouelleil A."/>
            <person name="Abdulkadir J."/>
            <person name="Abebe A."/>
            <person name="Abera B."/>
            <person name="Abreu J."/>
            <person name="Acer S.C."/>
            <person name="Aftuck L."/>
            <person name="Alexander A."/>
            <person name="An P."/>
            <person name="Anderson E."/>
            <person name="Anderson S."/>
            <person name="Arachi H."/>
            <person name="Azer M."/>
            <person name="Bachantsang P."/>
            <person name="Barry A."/>
            <person name="Bayul T."/>
            <person name="Berlin A."/>
            <person name="Bessette D."/>
            <person name="Bloom T."/>
            <person name="Blye J."/>
            <person name="Boguslavskiy L."/>
            <person name="Bonnet C."/>
            <person name="Boukhgalter B."/>
            <person name="Bourzgui I."/>
            <person name="Brown A."/>
            <person name="Cahill P."/>
            <person name="Channer S."/>
            <person name="Cheshatsang Y."/>
            <person name="Chuda L."/>
            <person name="Citroen M."/>
            <person name="Collymore A."/>
            <person name="Cooke P."/>
            <person name="Costello M."/>
            <person name="D'Aco K."/>
            <person name="Daza R."/>
            <person name="De Haan G."/>
            <person name="DeGray S."/>
            <person name="DeMaso C."/>
            <person name="Dhargay N."/>
            <person name="Dooley K."/>
            <person name="Dooley E."/>
            <person name="Doricent M."/>
            <person name="Dorje P."/>
            <person name="Dorjee K."/>
            <person name="Dupes A."/>
            <person name="Elong R."/>
            <person name="Falk J."/>
            <person name="Farina A."/>
            <person name="Faro S."/>
            <person name="Ferguson D."/>
            <person name="Fisher S."/>
            <person name="Foley C.D."/>
            <person name="Franke A."/>
            <person name="Friedrich D."/>
            <person name="Gadbois L."/>
            <person name="Gearin G."/>
            <person name="Gearin C.R."/>
            <person name="Giannoukos G."/>
            <person name="Goode T."/>
            <person name="Graham J."/>
            <person name="Grandbois E."/>
            <person name="Grewal S."/>
            <person name="Gyaltsen K."/>
            <person name="Hafez N."/>
            <person name="Hagos B."/>
            <person name="Hall J."/>
            <person name="Henson C."/>
            <person name="Hollinger A."/>
            <person name="Honan T."/>
            <person name="Huard M.D."/>
            <person name="Hughes L."/>
            <person name="Hurhula B."/>
            <person name="Husby M.E."/>
            <person name="Kamat A."/>
            <person name="Kanga B."/>
            <person name="Kashin S."/>
            <person name="Khazanovich D."/>
            <person name="Kisner P."/>
            <person name="Lance K."/>
            <person name="Lara M."/>
            <person name="Lee W."/>
            <person name="Lennon N."/>
            <person name="Letendre F."/>
            <person name="LeVine R."/>
            <person name="Lipovsky A."/>
            <person name="Liu X."/>
            <person name="Liu J."/>
            <person name="Liu S."/>
            <person name="Lokyitsang T."/>
            <person name="Lokyitsang Y."/>
            <person name="Lubonja R."/>
            <person name="Lui A."/>
            <person name="MacDonald P."/>
            <person name="Magnisalis V."/>
            <person name="Maru K."/>
            <person name="Matthews C."/>
            <person name="McCusker W."/>
            <person name="McDonough S."/>
            <person name="Mehta T."/>
            <person name="Meldrim J."/>
            <person name="Meneus L."/>
            <person name="Mihai O."/>
            <person name="Mihalev A."/>
            <person name="Mihova T."/>
            <person name="Mittelman R."/>
            <person name="Mlenga V."/>
            <person name="Montmayeur A."/>
            <person name="Mulrain L."/>
            <person name="Navidi A."/>
            <person name="Naylor J."/>
            <person name="Negash T."/>
            <person name="Nguyen T."/>
            <person name="Nguyen N."/>
            <person name="Nicol R."/>
            <person name="Norbu C."/>
            <person name="Norbu N."/>
            <person name="Novod N."/>
            <person name="O'Neill B."/>
            <person name="Osman S."/>
            <person name="Markiewicz E."/>
            <person name="Oyono O.L."/>
            <person name="Patti C."/>
            <person name="Phunkhang P."/>
            <person name="Pierre F."/>
            <person name="Priest M."/>
            <person name="Raghuraman S."/>
            <person name="Rege F."/>
            <person name="Reyes R."/>
            <person name="Rise C."/>
            <person name="Rogov P."/>
            <person name="Ross K."/>
            <person name="Ryan E."/>
            <person name="Settipalli S."/>
            <person name="Shea T."/>
            <person name="Sherpa N."/>
            <person name="Shi L."/>
            <person name="Shih D."/>
            <person name="Sparrow T."/>
            <person name="Spaulding J."/>
            <person name="Stalker J."/>
            <person name="Stange-Thomann N."/>
            <person name="Stavropoulos S."/>
            <person name="Stone C."/>
            <person name="Strader C."/>
            <person name="Tesfaye S."/>
            <person name="Thomson T."/>
            <person name="Thoulutsang Y."/>
            <person name="Thoulutsang D."/>
            <person name="Topham K."/>
            <person name="Topping I."/>
            <person name="Tsamla T."/>
            <person name="Vassiliev H."/>
            <person name="Vo A."/>
            <person name="Wangchuk T."/>
            <person name="Wangdi T."/>
            <person name="Weiand M."/>
            <person name="Wilkinson J."/>
            <person name="Wilson A."/>
            <person name="Yadav S."/>
            <person name="Young G."/>
            <person name="Yu Q."/>
            <person name="Zembek L."/>
            <person name="Zhong D."/>
            <person name="Zimmer A."/>
            <person name="Zwirko Z."/>
            <person name="Jaffe D.B."/>
            <person name="Alvarez P."/>
            <person name="Brockman W."/>
            <person name="Butler J."/>
            <person name="Chin C."/>
            <person name="Gnerre S."/>
            <person name="Grabherr M."/>
            <person name="Kleber M."/>
            <person name="Mauceli E."/>
            <person name="MacCallum I."/>
        </authorList>
    </citation>
    <scope>NUCLEOTIDE SEQUENCE [LARGE SCALE GENOMIC DNA]</scope>
    <source>
        <strain evidence="2">Tucson 15287-2541.00</strain>
    </source>
</reference>
<evidence type="ECO:0000313" key="1">
    <source>
        <dbReference type="EMBL" id="EDW05101.1"/>
    </source>
</evidence>
<proteinExistence type="predicted"/>
<dbReference type="HOGENOM" id="CLU_2212628_0_0_1"/>
<keyword evidence="2" id="KW-1185">Reference proteome</keyword>
<sequence>MSRNIQELLNFMDDDENSMDFHLEQLMPWPIPTKETNKEVMPQFRPELSPSEWIELLEISPREKRKIEEDEDASFRKKQKVEDSEIIIIDITEEGQTMEPTFAELLA</sequence>
<dbReference type="AlphaFoldDB" id="B4K0F4"/>
<organism evidence="2">
    <name type="scientific">Drosophila grimshawi</name>
    <name type="common">Hawaiian fruit fly</name>
    <name type="synonym">Idiomyia grimshawi</name>
    <dbReference type="NCBI Taxonomy" id="7222"/>
    <lineage>
        <taxon>Eukaryota</taxon>
        <taxon>Metazoa</taxon>
        <taxon>Ecdysozoa</taxon>
        <taxon>Arthropoda</taxon>
        <taxon>Hexapoda</taxon>
        <taxon>Insecta</taxon>
        <taxon>Pterygota</taxon>
        <taxon>Neoptera</taxon>
        <taxon>Endopterygota</taxon>
        <taxon>Diptera</taxon>
        <taxon>Brachycera</taxon>
        <taxon>Muscomorpha</taxon>
        <taxon>Ephydroidea</taxon>
        <taxon>Drosophilidae</taxon>
        <taxon>Drosophila</taxon>
        <taxon>Hawaiian Drosophila</taxon>
    </lineage>
</organism>
<evidence type="ECO:0000313" key="2">
    <source>
        <dbReference type="Proteomes" id="UP000001070"/>
    </source>
</evidence>
<dbReference type="InParanoid" id="B4K0F4"/>
<accession>B4K0F4</accession>
<protein>
    <submittedName>
        <fullName evidence="1">GH23736</fullName>
    </submittedName>
</protein>
<name>B4K0F4_DROGR</name>